<dbReference type="InterPro" id="IPR009027">
    <property type="entry name" value="Ribosomal_bL9/RNase_H1_N"/>
</dbReference>
<dbReference type="GO" id="GO:1990904">
    <property type="term" value="C:ribonucleoprotein complex"/>
    <property type="evidence" value="ECO:0007669"/>
    <property type="project" value="UniProtKB-KW"/>
</dbReference>
<dbReference type="PANTHER" id="PTHR21368">
    <property type="entry name" value="50S RIBOSOMAL PROTEIN L9"/>
    <property type="match status" value="1"/>
</dbReference>
<gene>
    <name evidence="6" type="ORF">FBZ82_106124</name>
</gene>
<evidence type="ECO:0000313" key="6">
    <source>
        <dbReference type="EMBL" id="TWA68002.1"/>
    </source>
</evidence>
<evidence type="ECO:0000256" key="3">
    <source>
        <dbReference type="ARBA" id="ARBA00023274"/>
    </source>
</evidence>
<keyword evidence="3" id="KW-0687">Ribonucleoprotein</keyword>
<name>A0A560B617_AZOBR</name>
<dbReference type="InterPro" id="IPR000244">
    <property type="entry name" value="Ribosomal_bL9"/>
</dbReference>
<keyword evidence="2 6" id="KW-0689">Ribosomal protein</keyword>
<reference evidence="6 7" key="1">
    <citation type="submission" date="2019-06" db="EMBL/GenBank/DDBJ databases">
        <title>Genomic Encyclopedia of Type Strains, Phase IV (KMG-V): Genome sequencing to study the core and pangenomes of soil and plant-associated prokaryotes.</title>
        <authorList>
            <person name="Whitman W."/>
        </authorList>
    </citation>
    <scope>NUCLEOTIDE SEQUENCE [LARGE SCALE GENOMIC DNA]</scope>
    <source>
        <strain evidence="6 7">BR 11796</strain>
    </source>
</reference>
<comment type="similarity">
    <text evidence="1">Belongs to the bacterial ribosomal protein bL9 family.</text>
</comment>
<dbReference type="Pfam" id="PF01281">
    <property type="entry name" value="Ribosomal_L9_N"/>
    <property type="match status" value="1"/>
</dbReference>
<comment type="caution">
    <text evidence="6">The sequence shown here is derived from an EMBL/GenBank/DDBJ whole genome shotgun (WGS) entry which is preliminary data.</text>
</comment>
<protein>
    <recommendedName>
        <fullName evidence="4">Large ribosomal subunit protein bL9</fullName>
    </recommendedName>
</protein>
<dbReference type="InterPro" id="IPR020070">
    <property type="entry name" value="Ribosomal_bL9_N"/>
</dbReference>
<dbReference type="PROSITE" id="PS00651">
    <property type="entry name" value="RIBOSOMAL_L9"/>
    <property type="match status" value="1"/>
</dbReference>
<dbReference type="NCBIfam" id="TIGR00158">
    <property type="entry name" value="L9"/>
    <property type="match status" value="1"/>
</dbReference>
<evidence type="ECO:0000256" key="1">
    <source>
        <dbReference type="ARBA" id="ARBA00010605"/>
    </source>
</evidence>
<dbReference type="AlphaFoldDB" id="A0A560B617"/>
<evidence type="ECO:0000256" key="2">
    <source>
        <dbReference type="ARBA" id="ARBA00022980"/>
    </source>
</evidence>
<accession>A0A560B617</accession>
<dbReference type="Gene3D" id="3.40.5.10">
    <property type="entry name" value="Ribosomal protein L9, N-terminal domain"/>
    <property type="match status" value="1"/>
</dbReference>
<dbReference type="GO" id="GO:0005840">
    <property type="term" value="C:ribosome"/>
    <property type="evidence" value="ECO:0007669"/>
    <property type="project" value="UniProtKB-KW"/>
</dbReference>
<dbReference type="Proteomes" id="UP000316083">
    <property type="component" value="Unassembled WGS sequence"/>
</dbReference>
<dbReference type="InterPro" id="IPR036935">
    <property type="entry name" value="Ribosomal_bL9_N_sf"/>
</dbReference>
<feature type="domain" description="Ribosomal protein L9" evidence="5">
    <location>
        <begin position="13"/>
        <end position="40"/>
    </location>
</feature>
<sequence length="49" mass="5667">MEVILLERVEKLGQMGQVVKVRPGFARNYLLPQKKAMRATKANMAFFEK</sequence>
<dbReference type="EMBL" id="VITF01000006">
    <property type="protein sequence ID" value="TWA68002.1"/>
    <property type="molecule type" value="Genomic_DNA"/>
</dbReference>
<dbReference type="GO" id="GO:0006412">
    <property type="term" value="P:translation"/>
    <property type="evidence" value="ECO:0007669"/>
    <property type="project" value="InterPro"/>
</dbReference>
<proteinExistence type="inferred from homology"/>
<evidence type="ECO:0000259" key="5">
    <source>
        <dbReference type="PROSITE" id="PS00651"/>
    </source>
</evidence>
<evidence type="ECO:0000256" key="4">
    <source>
        <dbReference type="ARBA" id="ARBA00035292"/>
    </source>
</evidence>
<organism evidence="6 7">
    <name type="scientific">Azospirillum brasilense</name>
    <dbReference type="NCBI Taxonomy" id="192"/>
    <lineage>
        <taxon>Bacteria</taxon>
        <taxon>Pseudomonadati</taxon>
        <taxon>Pseudomonadota</taxon>
        <taxon>Alphaproteobacteria</taxon>
        <taxon>Rhodospirillales</taxon>
        <taxon>Azospirillaceae</taxon>
        <taxon>Azospirillum</taxon>
    </lineage>
</organism>
<dbReference type="InterPro" id="IPR020594">
    <property type="entry name" value="Ribosomal_bL9_bac/chp"/>
</dbReference>
<dbReference type="SUPFAM" id="SSF55658">
    <property type="entry name" value="L9 N-domain-like"/>
    <property type="match status" value="1"/>
</dbReference>
<evidence type="ECO:0000313" key="7">
    <source>
        <dbReference type="Proteomes" id="UP000316083"/>
    </source>
</evidence>
<dbReference type="GO" id="GO:0003735">
    <property type="term" value="F:structural constituent of ribosome"/>
    <property type="evidence" value="ECO:0007669"/>
    <property type="project" value="InterPro"/>
</dbReference>